<organism evidence="6">
    <name type="scientific">Cladocopium goreaui</name>
    <dbReference type="NCBI Taxonomy" id="2562237"/>
    <lineage>
        <taxon>Eukaryota</taxon>
        <taxon>Sar</taxon>
        <taxon>Alveolata</taxon>
        <taxon>Dinophyceae</taxon>
        <taxon>Suessiales</taxon>
        <taxon>Symbiodiniaceae</taxon>
        <taxon>Cladocopium</taxon>
    </lineage>
</organism>
<keyword evidence="7" id="KW-0418">Kinase</keyword>
<evidence type="ECO:0000256" key="3">
    <source>
        <dbReference type="SAM" id="Phobius"/>
    </source>
</evidence>
<keyword evidence="1" id="KW-0433">Leucine-rich repeat</keyword>
<keyword evidence="7" id="KW-0808">Transferase</keyword>
<protein>
    <submittedName>
        <fullName evidence="7">Leucine-rich repeat receptor-like protein kinase</fullName>
    </submittedName>
</protein>
<dbReference type="OrthoDB" id="277458at2759"/>
<dbReference type="InterPro" id="IPR032675">
    <property type="entry name" value="LRR_dom_sf"/>
</dbReference>
<dbReference type="Pfam" id="PF13855">
    <property type="entry name" value="LRR_8"/>
    <property type="match status" value="1"/>
</dbReference>
<dbReference type="InterPro" id="IPR001611">
    <property type="entry name" value="Leu-rich_rpt"/>
</dbReference>
<keyword evidence="3" id="KW-0812">Transmembrane</keyword>
<dbReference type="Proteomes" id="UP001152797">
    <property type="component" value="Unassembled WGS sequence"/>
</dbReference>
<proteinExistence type="predicted"/>
<dbReference type="PANTHER" id="PTHR48051">
    <property type="match status" value="1"/>
</dbReference>
<evidence type="ECO:0000256" key="4">
    <source>
        <dbReference type="SAM" id="SignalP"/>
    </source>
</evidence>
<dbReference type="EMBL" id="CAMXCT010001569">
    <property type="protein sequence ID" value="CAI3991271.1"/>
    <property type="molecule type" value="Genomic_DNA"/>
</dbReference>
<dbReference type="InterPro" id="IPR055414">
    <property type="entry name" value="LRR_R13L4/SHOC2-like"/>
</dbReference>
<dbReference type="FunFam" id="3.80.10.10:FF:000041">
    <property type="entry name" value="LRR receptor-like serine/threonine-protein kinase ERECTA"/>
    <property type="match status" value="1"/>
</dbReference>
<dbReference type="PANTHER" id="PTHR48051:SF39">
    <property type="entry name" value="P53-INDUCED DEATH DOMAIN PROTEIN 1"/>
    <property type="match status" value="1"/>
</dbReference>
<keyword evidence="2" id="KW-0677">Repeat</keyword>
<feature type="transmembrane region" description="Helical" evidence="3">
    <location>
        <begin position="754"/>
        <end position="780"/>
    </location>
</feature>
<dbReference type="InterPro" id="IPR050216">
    <property type="entry name" value="LRR_domain-containing"/>
</dbReference>
<keyword evidence="8" id="KW-1185">Reference proteome</keyword>
<evidence type="ECO:0000313" key="8">
    <source>
        <dbReference type="Proteomes" id="UP001152797"/>
    </source>
</evidence>
<gene>
    <name evidence="6" type="ORF">C1SCF055_LOCUS18193</name>
</gene>
<evidence type="ECO:0000259" key="5">
    <source>
        <dbReference type="Pfam" id="PF23598"/>
    </source>
</evidence>
<accession>A0A9P1CJB3</accession>
<name>A0A9P1CJB3_9DINO</name>
<dbReference type="SUPFAM" id="SSF52058">
    <property type="entry name" value="L domain-like"/>
    <property type="match status" value="2"/>
</dbReference>
<dbReference type="SMART" id="SM00369">
    <property type="entry name" value="LRR_TYP"/>
    <property type="match status" value="13"/>
</dbReference>
<feature type="transmembrane region" description="Helical" evidence="3">
    <location>
        <begin position="711"/>
        <end position="733"/>
    </location>
</feature>
<feature type="transmembrane region" description="Helical" evidence="3">
    <location>
        <begin position="621"/>
        <end position="640"/>
    </location>
</feature>
<feature type="signal peptide" evidence="4">
    <location>
        <begin position="1"/>
        <end position="27"/>
    </location>
</feature>
<keyword evidence="3" id="KW-0472">Membrane</keyword>
<feature type="transmembrane region" description="Helical" evidence="3">
    <location>
        <begin position="978"/>
        <end position="1001"/>
    </location>
</feature>
<evidence type="ECO:0000256" key="1">
    <source>
        <dbReference type="ARBA" id="ARBA00022614"/>
    </source>
</evidence>
<feature type="transmembrane region" description="Helical" evidence="3">
    <location>
        <begin position="1051"/>
        <end position="1072"/>
    </location>
</feature>
<evidence type="ECO:0000256" key="2">
    <source>
        <dbReference type="ARBA" id="ARBA00022737"/>
    </source>
</evidence>
<reference evidence="6" key="1">
    <citation type="submission" date="2022-10" db="EMBL/GenBank/DDBJ databases">
        <authorList>
            <person name="Chen Y."/>
            <person name="Dougan E. K."/>
            <person name="Chan C."/>
            <person name="Rhodes N."/>
            <person name="Thang M."/>
        </authorList>
    </citation>
    <scope>NUCLEOTIDE SEQUENCE</scope>
</reference>
<dbReference type="InterPro" id="IPR003591">
    <property type="entry name" value="Leu-rich_rpt_typical-subtyp"/>
</dbReference>
<feature type="transmembrane region" description="Helical" evidence="3">
    <location>
        <begin position="1028"/>
        <end position="1045"/>
    </location>
</feature>
<dbReference type="AlphaFoldDB" id="A0A9P1CJB3"/>
<evidence type="ECO:0000313" key="7">
    <source>
        <dbReference type="EMBL" id="CAL4778583.1"/>
    </source>
</evidence>
<dbReference type="Pfam" id="PF23598">
    <property type="entry name" value="LRR_14"/>
    <property type="match status" value="1"/>
</dbReference>
<dbReference type="EMBL" id="CAMXCT030001569">
    <property type="protein sequence ID" value="CAL4778583.1"/>
    <property type="molecule type" value="Genomic_DNA"/>
</dbReference>
<sequence length="1093" mass="122318">MHARTMFLCRICRLVCIGSSSLHFACASLPSAEVEALCEIFQVAKFPWDEGNDPCALRQVRCHDNRTVSTLFFAQLNITSLPESIGQLRSLEWLILSHNQLTEIPPSIWELESLEMLDLSGNQLTSLSESVEQLRSLKSLFLASNKLVSLPDSIGHLRSLSSLVLKNNNLTRLPDSIGQLEGLIDFLLQSNQLTVLPECVGQLRRLSFLNLRFNQLTKLPSLRGLRSLGIFEIGSNHLTSLPDSIGELQSLHRLRLQSNKLTSLPESISRLQRIRQLYVHNNQLAALPDSIGNLAALEVLTLDSNRLSSLPESMGKLHLYTLHLDSNRLTSIPNLSTINLLTLRAAKNRLRALPDFGNMPRLQLLSLHDNFLERLAQSSGRLTHLKVALLHSNRIRDSAEICKLGLGDCLKTLYLHRNALSVIPPCLSDLSSLEILTLHRNSFTGEVPRRLVELPNLNVLTLHENRLHGSLPQELAYASSLFFFSAHSNQLVGPIPPLRIHKDCVDDESFRTDRNTCFYFSLLDPAQRLRTCHTRPEVASHCPKACQMCSTASARGPVLLLHDNRLACSLPEEVTKWPDDMRSITLIGNMLGNGSYALPQWIHTDEHQPFLYRSDNKSNEILKRTLLLASMFALCCVLLLGSSGHRRIFTSKAGSELTHRIHVFLFQMGVPLSILAVILFAFYFADARYYACSSGFSSSTLSNFSIPHHGYALVEWSVAMLWTCWVVVGAFFLRHAPTPTASGGEETATSCLGFVLKVIYSCCWLCIVALLSFPSVAYAVVSTIPFNNTLKLSAWWLKFFHYQAALVMVLVDMFITPKLVAFFSDATGMRRSMLLMAARLGTMWLAAVLSTFYLTTHCMNGWTHLWKVCDESTEDYKLFNISLGDNTILEPKADLCSAKESWWSDSACPRAVINTMAPLLVSKMVTRAFLQPIITLLRWQMSYLEGGQLYMWRGLICNSRSLEDGQQASLLVTWAEVALLWGALVPVLLPAVLIATGTNMLMCKVGHSHFGVEHLMLDKTSAGMSRRYLHGSLSVLIFFQNWFAWSSGMHGRWLLLLAALIYALELVGFVGLPLQKRTRVAILDDPPDPPTEI</sequence>
<dbReference type="Gene3D" id="3.80.10.10">
    <property type="entry name" value="Ribonuclease Inhibitor"/>
    <property type="match status" value="3"/>
</dbReference>
<feature type="transmembrane region" description="Helical" evidence="3">
    <location>
        <begin position="661"/>
        <end position="685"/>
    </location>
</feature>
<keyword evidence="4" id="KW-0732">Signal</keyword>
<keyword evidence="3" id="KW-1133">Transmembrane helix</keyword>
<dbReference type="PROSITE" id="PS51450">
    <property type="entry name" value="LRR"/>
    <property type="match status" value="7"/>
</dbReference>
<dbReference type="SMART" id="SM00364">
    <property type="entry name" value="LRR_BAC"/>
    <property type="match status" value="12"/>
</dbReference>
<feature type="domain" description="Disease resistance R13L4/SHOC-2-like LRR" evidence="5">
    <location>
        <begin position="214"/>
        <end position="302"/>
    </location>
</feature>
<feature type="transmembrane region" description="Helical" evidence="3">
    <location>
        <begin position="833"/>
        <end position="854"/>
    </location>
</feature>
<dbReference type="GO" id="GO:0005737">
    <property type="term" value="C:cytoplasm"/>
    <property type="evidence" value="ECO:0007669"/>
    <property type="project" value="TreeGrafter"/>
</dbReference>
<dbReference type="EMBL" id="CAMXCT020001569">
    <property type="protein sequence ID" value="CAL1144646.1"/>
    <property type="molecule type" value="Genomic_DNA"/>
</dbReference>
<evidence type="ECO:0000313" key="6">
    <source>
        <dbReference type="EMBL" id="CAI3991271.1"/>
    </source>
</evidence>
<keyword evidence="7" id="KW-0675">Receptor</keyword>
<comment type="caution">
    <text evidence="6">The sequence shown here is derived from an EMBL/GenBank/DDBJ whole genome shotgun (WGS) entry which is preliminary data.</text>
</comment>
<feature type="chain" id="PRO_5043270554" evidence="4">
    <location>
        <begin position="28"/>
        <end position="1093"/>
    </location>
</feature>
<feature type="transmembrane region" description="Helical" evidence="3">
    <location>
        <begin position="800"/>
        <end position="821"/>
    </location>
</feature>
<dbReference type="GO" id="GO:0016301">
    <property type="term" value="F:kinase activity"/>
    <property type="evidence" value="ECO:0007669"/>
    <property type="project" value="UniProtKB-KW"/>
</dbReference>
<reference evidence="7 8" key="2">
    <citation type="submission" date="2024-05" db="EMBL/GenBank/DDBJ databases">
        <authorList>
            <person name="Chen Y."/>
            <person name="Shah S."/>
            <person name="Dougan E. K."/>
            <person name="Thang M."/>
            <person name="Chan C."/>
        </authorList>
    </citation>
    <scope>NUCLEOTIDE SEQUENCE [LARGE SCALE GENOMIC DNA]</scope>
</reference>